<accession>A0A3T0D1S0</accession>
<evidence type="ECO:0000313" key="3">
    <source>
        <dbReference type="EMBL" id="QHW16973.1"/>
    </source>
</evidence>
<dbReference type="EMBL" id="MH646551">
    <property type="protein sequence ID" value="AZT86332.1"/>
    <property type="molecule type" value="Genomic_DNA"/>
</dbReference>
<proteinExistence type="predicted"/>
<dbReference type="Proteomes" id="UP000317426">
    <property type="component" value="Segment"/>
</dbReference>
<sequence length="100" mass="11330">MFGLYLRSGITCCHIETGACVSRARMHACRRLCLVCTCEEDASTRLVSQQQEDARVRFSYKKGHLRGEPHELCACRMPMPDLAPEVCQDDRLFLHMLAVG</sequence>
<dbReference type="Proteomes" id="UP000613226">
    <property type="component" value="Segment"/>
</dbReference>
<name>A0A3T0D1S0_9POXV</name>
<evidence type="ECO:0000313" key="4">
    <source>
        <dbReference type="EMBL" id="QHW17155.1"/>
    </source>
</evidence>
<evidence type="ECO:0000313" key="1">
    <source>
        <dbReference type="EMBL" id="AZT86332.1"/>
    </source>
</evidence>
<reference evidence="2" key="2">
    <citation type="submission" date="2020-01" db="EMBL/GenBank/DDBJ databases">
        <title>Global genomic diversity of Molluscum contagiosum virus.</title>
        <authorList>
            <person name="Zorec T.M."/>
            <person name="Skubic L."/>
            <person name="Hosnjak L."/>
            <person name="Trcko K."/>
            <person name="Poljak M."/>
        </authorList>
    </citation>
    <scope>NUCLEOTIDE SEQUENCE</scope>
    <source>
        <strain evidence="2">MCV1_P02S01A</strain>
        <strain evidence="3">MCV1_P02S01B</strain>
        <strain evidence="4">MCV1_P02S02A</strain>
    </source>
</reference>
<organism evidence="1">
    <name type="scientific">Molluscum contagiosum virus</name>
    <dbReference type="NCBI Taxonomy" id="10279"/>
    <lineage>
        <taxon>Viruses</taxon>
        <taxon>Varidnaviria</taxon>
        <taxon>Bamfordvirae</taxon>
        <taxon>Nucleocytoviricota</taxon>
        <taxon>Pokkesviricetes</taxon>
        <taxon>Chitovirales</taxon>
        <taxon>Poxviridae</taxon>
        <taxon>Chordopoxvirinae</taxon>
        <taxon>Molluscipoxvirus</taxon>
        <taxon>Molluscipoxvirus molluscum</taxon>
    </lineage>
</organism>
<dbReference type="EMBL" id="MN931744">
    <property type="protein sequence ID" value="QHW17155.1"/>
    <property type="molecule type" value="Genomic_DNA"/>
</dbReference>
<dbReference type="EMBL" id="MN931743">
    <property type="protein sequence ID" value="QHW16973.1"/>
    <property type="molecule type" value="Genomic_DNA"/>
</dbReference>
<reference evidence="1" key="1">
    <citation type="submission" date="2018-07" db="EMBL/GenBank/DDBJ databases">
        <title>Illumina sequencing of clinical samples for virus detection in a public health laboratory: a feasibility study.</title>
        <authorList>
            <person name="Huang B."/>
            <person name="Jennison A."/>
            <person name="Whiley D."/>
            <person name="McMahon J."/>
            <person name="Hewitson G."/>
            <person name="Graham R."/>
            <person name="De Jong A."/>
            <person name="Warrilow D."/>
        </authorList>
    </citation>
    <scope>NUCLEOTIDE SEQUENCE [LARGE SCALE GENOMIC DNA]</scope>
    <source>
        <strain evidence="1">Sercmolcont1</strain>
    </source>
</reference>
<protein>
    <submittedName>
        <fullName evidence="1">MC052R</fullName>
    </submittedName>
</protein>
<gene>
    <name evidence="1" type="primary">MC052R</name>
    <name evidence="1" type="ORF">MOCVgp052</name>
</gene>
<dbReference type="Proteomes" id="UP000610093">
    <property type="component" value="Segment"/>
</dbReference>
<dbReference type="EMBL" id="MN931742">
    <property type="protein sequence ID" value="QHW16791.1"/>
    <property type="molecule type" value="Genomic_DNA"/>
</dbReference>
<dbReference type="Proteomes" id="UP000602142">
    <property type="component" value="Segment"/>
</dbReference>
<evidence type="ECO:0000313" key="2">
    <source>
        <dbReference type="EMBL" id="QHW16791.1"/>
    </source>
</evidence>